<gene>
    <name evidence="1" type="ORF">IAD23_07370</name>
</gene>
<dbReference type="Proteomes" id="UP000824125">
    <property type="component" value="Unassembled WGS sequence"/>
</dbReference>
<evidence type="ECO:0000313" key="1">
    <source>
        <dbReference type="EMBL" id="HIU69757.1"/>
    </source>
</evidence>
<reference evidence="1" key="1">
    <citation type="submission" date="2020-10" db="EMBL/GenBank/DDBJ databases">
        <authorList>
            <person name="Gilroy R."/>
        </authorList>
    </citation>
    <scope>NUCLEOTIDE SEQUENCE</scope>
    <source>
        <strain evidence="1">CHK176-6737</strain>
    </source>
</reference>
<comment type="caution">
    <text evidence="1">The sequence shown here is derived from an EMBL/GenBank/DDBJ whole genome shotgun (WGS) entry which is preliminary data.</text>
</comment>
<protein>
    <submittedName>
        <fullName evidence="1">Uncharacterized protein</fullName>
    </submittedName>
</protein>
<dbReference type="EMBL" id="DVNM01000042">
    <property type="protein sequence ID" value="HIU69757.1"/>
    <property type="molecule type" value="Genomic_DNA"/>
</dbReference>
<dbReference type="AlphaFoldDB" id="A0A9D1MVG5"/>
<organism evidence="1 2">
    <name type="scientific">Candidatus Scybalenecus merdavium</name>
    <dbReference type="NCBI Taxonomy" id="2840939"/>
    <lineage>
        <taxon>Bacteria</taxon>
        <taxon>Bacillati</taxon>
        <taxon>Bacillota</taxon>
        <taxon>Clostridia</taxon>
        <taxon>Eubacteriales</taxon>
        <taxon>Oscillospiraceae</taxon>
        <taxon>Oscillospiraceae incertae sedis</taxon>
        <taxon>Candidatus Scybalenecus</taxon>
    </lineage>
</organism>
<accession>A0A9D1MVG5</accession>
<evidence type="ECO:0000313" key="2">
    <source>
        <dbReference type="Proteomes" id="UP000824125"/>
    </source>
</evidence>
<name>A0A9D1MVG5_9FIRM</name>
<sequence>MDFITEMIDAAQAALEEDEWLCENAKIMAAFPGRALPTLPQKSIVCIGISAIRLDNSEIGGDVKTAGVTLSVRVYTPFRRGSGERLTCCAKISGCLLQNGFAQSGQWTDEYADVTSSCYICTAGFEKNTKLQMGGDSDAADI</sequence>
<reference evidence="1" key="2">
    <citation type="journal article" date="2021" name="PeerJ">
        <title>Extensive microbial diversity within the chicken gut microbiome revealed by metagenomics and culture.</title>
        <authorList>
            <person name="Gilroy R."/>
            <person name="Ravi A."/>
            <person name="Getino M."/>
            <person name="Pursley I."/>
            <person name="Horton D.L."/>
            <person name="Alikhan N.F."/>
            <person name="Baker D."/>
            <person name="Gharbi K."/>
            <person name="Hall N."/>
            <person name="Watson M."/>
            <person name="Adriaenssens E.M."/>
            <person name="Foster-Nyarko E."/>
            <person name="Jarju S."/>
            <person name="Secka A."/>
            <person name="Antonio M."/>
            <person name="Oren A."/>
            <person name="Chaudhuri R.R."/>
            <person name="La Ragione R."/>
            <person name="Hildebrand F."/>
            <person name="Pallen M.J."/>
        </authorList>
    </citation>
    <scope>NUCLEOTIDE SEQUENCE</scope>
    <source>
        <strain evidence="1">CHK176-6737</strain>
    </source>
</reference>
<proteinExistence type="predicted"/>